<dbReference type="STRING" id="358396.CHINAEXTREME_19450"/>
<accession>M0LR13</accession>
<sequence length="100" mass="11252">MSLETYRLEVREIEAGGIDADVYGDDDLIVESTHVGYDEHDVDQPDSREEYPAESTEVTADVTTLDLQVTRLDGGFSFRLLGDRDELAALRVDDEEWGLE</sequence>
<evidence type="ECO:0000313" key="2">
    <source>
        <dbReference type="EMBL" id="APW99813.1"/>
    </source>
</evidence>
<feature type="compositionally biased region" description="Basic and acidic residues" evidence="1">
    <location>
        <begin position="36"/>
        <end position="51"/>
    </location>
</feature>
<dbReference type="GeneID" id="30923348"/>
<organism evidence="3 4">
    <name type="scientific">Natronobacterium lacisalsi AJ5</name>
    <dbReference type="NCBI Taxonomy" id="358396"/>
    <lineage>
        <taxon>Archaea</taxon>
        <taxon>Methanobacteriati</taxon>
        <taxon>Methanobacteriota</taxon>
        <taxon>Stenosarchaea group</taxon>
        <taxon>Halobacteria</taxon>
        <taxon>Halobacteriales</taxon>
        <taxon>Natrialbaceae</taxon>
        <taxon>Natronobacterium</taxon>
    </lineage>
</organism>
<dbReference type="Proteomes" id="UP000011555">
    <property type="component" value="Unassembled WGS sequence"/>
</dbReference>
<feature type="region of interest" description="Disordered" evidence="1">
    <location>
        <begin position="36"/>
        <end position="58"/>
    </location>
</feature>
<name>M0LR13_NATLA</name>
<protein>
    <submittedName>
        <fullName evidence="3">Uncharacterized protein</fullName>
    </submittedName>
</protein>
<reference evidence="3 4" key="2">
    <citation type="journal article" date="2014" name="PLoS Genet.">
        <title>Phylogenetically driven sequencing of extremely halophilic archaea reveals strategies for static and dynamic osmo-response.</title>
        <authorList>
            <person name="Becker E.A."/>
            <person name="Seitzer P.M."/>
            <person name="Tritt A."/>
            <person name="Larsen D."/>
            <person name="Krusor M."/>
            <person name="Yao A.I."/>
            <person name="Wu D."/>
            <person name="Madern D."/>
            <person name="Eisen J.A."/>
            <person name="Darling A.E."/>
            <person name="Facciotti M.T."/>
        </authorList>
    </citation>
    <scope>NUCLEOTIDE SEQUENCE [LARGE SCALE GENOMIC DNA]</scope>
    <source>
        <strain evidence="3 4">AJ5</strain>
    </source>
</reference>
<evidence type="ECO:0000313" key="3">
    <source>
        <dbReference type="EMBL" id="EMA36007.1"/>
    </source>
</evidence>
<dbReference type="EMBL" id="AOLZ01000022">
    <property type="protein sequence ID" value="EMA36007.1"/>
    <property type="molecule type" value="Genomic_DNA"/>
</dbReference>
<dbReference type="EMBL" id="CP019285">
    <property type="protein sequence ID" value="APW99813.1"/>
    <property type="molecule type" value="Genomic_DNA"/>
</dbReference>
<dbReference type="eggNOG" id="arCOG10326">
    <property type="taxonomic scope" value="Archaea"/>
</dbReference>
<dbReference type="KEGG" id="hlc:CHINAEXTREME19450"/>
<reference evidence="2" key="3">
    <citation type="submission" date="2017-01" db="EMBL/GenBank/DDBJ databases">
        <authorList>
            <person name="Mah S.A."/>
            <person name="Swanson W.J."/>
            <person name="Moy G.W."/>
            <person name="Vacquier V.D."/>
        </authorList>
    </citation>
    <scope>NUCLEOTIDE SEQUENCE</scope>
    <source>
        <strain evidence="2">AJ5</strain>
    </source>
</reference>
<evidence type="ECO:0000313" key="4">
    <source>
        <dbReference type="Proteomes" id="UP000011555"/>
    </source>
</evidence>
<reference evidence="2 5" key="1">
    <citation type="journal article" date="2011" name="J. Bacteriol.">
        <title>Genome sequence of Halobiforma lacisalsi AJ5, an extremely halophilic archaeon which harbors a bop gene.</title>
        <authorList>
            <person name="Jiang X."/>
            <person name="Wang S."/>
            <person name="Cheng H."/>
            <person name="Huo Y."/>
            <person name="Zhang X."/>
            <person name="Zhu X."/>
            <person name="Han X."/>
            <person name="Ni P."/>
            <person name="Wu M."/>
        </authorList>
    </citation>
    <scope>NUCLEOTIDE SEQUENCE [LARGE SCALE GENOMIC DNA]</scope>
    <source>
        <strain evidence="2 5">AJ5</strain>
    </source>
</reference>
<evidence type="ECO:0000313" key="5">
    <source>
        <dbReference type="Proteomes" id="UP000186547"/>
    </source>
</evidence>
<dbReference type="RefSeq" id="WP_007140562.1">
    <property type="nucleotide sequence ID" value="NZ_AOLZ01000022.1"/>
</dbReference>
<dbReference type="AlphaFoldDB" id="M0LR13"/>
<proteinExistence type="predicted"/>
<keyword evidence="4" id="KW-1185">Reference proteome</keyword>
<evidence type="ECO:0000256" key="1">
    <source>
        <dbReference type="SAM" id="MobiDB-lite"/>
    </source>
</evidence>
<gene>
    <name evidence="3" type="ORF">C445_04098</name>
    <name evidence="2" type="ORF">CHINAEXTREME_19450</name>
</gene>
<dbReference type="Proteomes" id="UP000186547">
    <property type="component" value="Chromosome"/>
</dbReference>